<protein>
    <submittedName>
        <fullName evidence="2">Putative membrane protein</fullName>
    </submittedName>
</protein>
<dbReference type="PATRIC" id="fig|1618422.5.peg.801"/>
<organism evidence="2 3">
    <name type="scientific">Candidatus Daviesbacteria bacterium GW2011_GWA2_38_24</name>
    <dbReference type="NCBI Taxonomy" id="1618422"/>
    <lineage>
        <taxon>Bacteria</taxon>
        <taxon>Candidatus Daviesiibacteriota</taxon>
    </lineage>
</organism>
<feature type="transmembrane region" description="Helical" evidence="1">
    <location>
        <begin position="104"/>
        <end position="126"/>
    </location>
</feature>
<evidence type="ECO:0000256" key="1">
    <source>
        <dbReference type="SAM" id="Phobius"/>
    </source>
</evidence>
<keyword evidence="1" id="KW-1133">Transmembrane helix</keyword>
<evidence type="ECO:0000313" key="2">
    <source>
        <dbReference type="EMBL" id="KKQ66436.1"/>
    </source>
</evidence>
<gene>
    <name evidence="2" type="ORF">US86_C0005G0047</name>
</gene>
<dbReference type="Proteomes" id="UP000034235">
    <property type="component" value="Unassembled WGS sequence"/>
</dbReference>
<sequence>MVAQGLILVTIFILELTFLFLLSRSITSSVSSLVYRLTKNQHITINFLAILFLPGTIIHELSHMLMAGMLFVHVGEIEVFPRVAHEGVKLGSVEIGVTDPFRRALIGVAPLIFGTVLVVSSLWLFLPVEKTWAKVFLFYMIFEIGNTMFSSKKDQEGLVGLVLAITVIGVLVFAASYFFGIEIPYSLVAEKIFTEGFNAFAEKAIFYLSIPIIINLSLLGITKLLTRR</sequence>
<dbReference type="EMBL" id="LBUP01000005">
    <property type="protein sequence ID" value="KKQ66436.1"/>
    <property type="molecule type" value="Genomic_DNA"/>
</dbReference>
<feature type="transmembrane region" description="Helical" evidence="1">
    <location>
        <begin position="43"/>
        <end position="59"/>
    </location>
</feature>
<comment type="caution">
    <text evidence="2">The sequence shown here is derived from an EMBL/GenBank/DDBJ whole genome shotgun (WGS) entry which is preliminary data.</text>
</comment>
<keyword evidence="1" id="KW-0812">Transmembrane</keyword>
<evidence type="ECO:0000313" key="3">
    <source>
        <dbReference type="Proteomes" id="UP000034235"/>
    </source>
</evidence>
<accession>A0A0G0MNE1</accession>
<feature type="transmembrane region" description="Helical" evidence="1">
    <location>
        <begin position="205"/>
        <end position="225"/>
    </location>
</feature>
<feature type="transmembrane region" description="Helical" evidence="1">
    <location>
        <begin position="161"/>
        <end position="185"/>
    </location>
</feature>
<keyword evidence="1" id="KW-0472">Membrane</keyword>
<proteinExistence type="predicted"/>
<name>A0A0G0MNE1_9BACT</name>
<reference evidence="2 3" key="1">
    <citation type="journal article" date="2015" name="Nature">
        <title>rRNA introns, odd ribosomes, and small enigmatic genomes across a large radiation of phyla.</title>
        <authorList>
            <person name="Brown C.T."/>
            <person name="Hug L.A."/>
            <person name="Thomas B.C."/>
            <person name="Sharon I."/>
            <person name="Castelle C.J."/>
            <person name="Singh A."/>
            <person name="Wilkins M.J."/>
            <person name="Williams K.H."/>
            <person name="Banfield J.F."/>
        </authorList>
    </citation>
    <scope>NUCLEOTIDE SEQUENCE [LARGE SCALE GENOMIC DNA]</scope>
</reference>
<dbReference type="AlphaFoldDB" id="A0A0G0MNE1"/>
<feature type="transmembrane region" description="Helical" evidence="1">
    <location>
        <begin position="6"/>
        <end position="22"/>
    </location>
</feature>